<feature type="transmembrane region" description="Helical" evidence="7">
    <location>
        <begin position="117"/>
        <end position="137"/>
    </location>
</feature>
<dbReference type="CDD" id="cd12797">
    <property type="entry name" value="M23_peptidase"/>
    <property type="match status" value="1"/>
</dbReference>
<accession>B9L908</accession>
<dbReference type="eggNOG" id="COG0739">
    <property type="taxonomic scope" value="Bacteria"/>
</dbReference>
<dbReference type="STRING" id="598659.NAMH_0705"/>
<keyword evidence="5 7" id="KW-1133">Transmembrane helix</keyword>
<feature type="transmembrane region" description="Helical" evidence="7">
    <location>
        <begin position="218"/>
        <end position="234"/>
    </location>
</feature>
<dbReference type="Gene3D" id="1.10.3430.10">
    <property type="entry name" value="Ammonium transporter AmtB like domains"/>
    <property type="match status" value="1"/>
</dbReference>
<protein>
    <submittedName>
        <fullName evidence="9">Urea transporter</fullName>
    </submittedName>
</protein>
<keyword evidence="10" id="KW-1185">Reference proteome</keyword>
<comment type="subcellular location">
    <subcellularLocation>
        <location evidence="1">Cell membrane</location>
        <topology evidence="1">Multi-pass membrane protein</topology>
    </subcellularLocation>
</comment>
<comment type="similarity">
    <text evidence="2">Belongs to the urea transporter family.</text>
</comment>
<dbReference type="Gene3D" id="2.70.70.10">
    <property type="entry name" value="Glucose Permease (Domain IIA)"/>
    <property type="match status" value="1"/>
</dbReference>
<evidence type="ECO:0000256" key="2">
    <source>
        <dbReference type="ARBA" id="ARBA00005914"/>
    </source>
</evidence>
<evidence type="ECO:0000313" key="10">
    <source>
        <dbReference type="Proteomes" id="UP000000448"/>
    </source>
</evidence>
<feature type="transmembrane region" description="Helical" evidence="7">
    <location>
        <begin position="87"/>
        <end position="105"/>
    </location>
</feature>
<dbReference type="SUPFAM" id="SSF51261">
    <property type="entry name" value="Duplicated hybrid motif"/>
    <property type="match status" value="1"/>
</dbReference>
<evidence type="ECO:0000256" key="4">
    <source>
        <dbReference type="ARBA" id="ARBA00022692"/>
    </source>
</evidence>
<dbReference type="InterPro" id="IPR011055">
    <property type="entry name" value="Dup_hybrid_motif"/>
</dbReference>
<keyword evidence="6 7" id="KW-0472">Membrane</keyword>
<keyword evidence="3" id="KW-1003">Cell membrane</keyword>
<dbReference type="Pfam" id="PF01551">
    <property type="entry name" value="Peptidase_M23"/>
    <property type="match status" value="1"/>
</dbReference>
<dbReference type="AlphaFoldDB" id="B9L908"/>
<sequence length="674" mass="78533">MHKLKFVFKPYISILFLRDVKAGVALFLLSFLLPSVGFLGLVGIIATVLFAEFINVRDEYLKYGFYLYNSLLVGMGVGYFFDVTFITILLTIMLSILTFLVSFSINKVFIKYSLPLLSLPFAFVSMIFYLASLKYTGLLSNILYRRALFDIHLPFEAFFKSMGTIFFLPYTFAGLIIVLIILFYSRILFLLAFIGFWLGVWFHSFFVPFPQALNSPYNFNYILIAMALGGVFLIPNIKNFFLAVLAVFLSIVLIDAMEVFFNIYALPVYTLPFNFTTLLFIMILYSMGYVYFNYNIKGTPEKSLISFLSNYYRFGGNDIKINLPFTGEWCVYQAFDDEWTHKGKWKYAYDFVIKKNGKTYENDGVFLEDYYAFGKPVTAPVNGYIIALRDDLQDNFIGNVDRTNNWGNYIIIKSDYGYYVEISHLMQNSITVKVGDYVKIGDIIGKCGNSGYSPQPHIHIQVQKYGVLGSETLPFKFIDYIKNNKLYFYDLPKKDETIESTTVDKSMKLRLTFILDDKFKYEILDNKNRIGTVEFSVKMNDKGEFYFFDGENKLYFYTDEKLFYFYEYEGKDSVLKRLFNVAPKIPLVNKEVEYEDILPPQFIYGLFKRVIIETVLPFNPKLFAKKSVYKKNMLNIVSEFGEVGFSFYEKGFDKIKLKNNMELRRIYEKTDTNN</sequence>
<feature type="transmembrane region" description="Helical" evidence="7">
    <location>
        <begin position="24"/>
        <end position="51"/>
    </location>
</feature>
<evidence type="ECO:0000256" key="6">
    <source>
        <dbReference type="ARBA" id="ARBA00023136"/>
    </source>
</evidence>
<name>B9L908_NAUPA</name>
<dbReference type="Proteomes" id="UP000000448">
    <property type="component" value="Chromosome"/>
</dbReference>
<organism evidence="9 10">
    <name type="scientific">Nautilia profundicola (strain ATCC BAA-1463 / DSM 18972 / AmH)</name>
    <dbReference type="NCBI Taxonomy" id="598659"/>
    <lineage>
        <taxon>Bacteria</taxon>
        <taxon>Pseudomonadati</taxon>
        <taxon>Campylobacterota</taxon>
        <taxon>Epsilonproteobacteria</taxon>
        <taxon>Nautiliales</taxon>
        <taxon>Nautiliaceae</taxon>
        <taxon>Nautilia</taxon>
    </lineage>
</organism>
<feature type="domain" description="M23ase beta-sheet core" evidence="8">
    <location>
        <begin position="374"/>
        <end position="466"/>
    </location>
</feature>
<dbReference type="GO" id="GO:0015204">
    <property type="term" value="F:urea transmembrane transporter activity"/>
    <property type="evidence" value="ECO:0007669"/>
    <property type="project" value="InterPro"/>
</dbReference>
<keyword evidence="4 7" id="KW-0812">Transmembrane</keyword>
<dbReference type="InterPro" id="IPR004937">
    <property type="entry name" value="Urea_transporter"/>
</dbReference>
<feature type="transmembrane region" description="Helical" evidence="7">
    <location>
        <begin position="241"/>
        <end position="265"/>
    </location>
</feature>
<feature type="transmembrane region" description="Helical" evidence="7">
    <location>
        <begin position="63"/>
        <end position="81"/>
    </location>
</feature>
<dbReference type="RefSeq" id="WP_012663833.1">
    <property type="nucleotide sequence ID" value="NC_012115.1"/>
</dbReference>
<dbReference type="PANTHER" id="PTHR10464:SF4">
    <property type="entry name" value="UREA TRANSPORTER"/>
    <property type="match status" value="1"/>
</dbReference>
<dbReference type="HOGENOM" id="CLU_408163_0_0_7"/>
<evidence type="ECO:0000313" key="9">
    <source>
        <dbReference type="EMBL" id="ACM92462.1"/>
    </source>
</evidence>
<dbReference type="PANTHER" id="PTHR10464">
    <property type="entry name" value="UREA TRANSPORTER"/>
    <property type="match status" value="1"/>
</dbReference>
<gene>
    <name evidence="9" type="ordered locus">NAMH_0705</name>
</gene>
<evidence type="ECO:0000256" key="3">
    <source>
        <dbReference type="ARBA" id="ARBA00022475"/>
    </source>
</evidence>
<reference evidence="9 10" key="1">
    <citation type="journal article" date="2009" name="PLoS Genet.">
        <title>Adaptations to submarine hydrothermal environments exemplified by the genome of Nautilia profundicola.</title>
        <authorList>
            <person name="Campbell B.J."/>
            <person name="Smith J.L."/>
            <person name="Hanson T.E."/>
            <person name="Klotz M.G."/>
            <person name="Stein L.Y."/>
            <person name="Lee C.K."/>
            <person name="Wu D."/>
            <person name="Robinson J.M."/>
            <person name="Khouri H.M."/>
            <person name="Eisen J.A."/>
            <person name="Cary S.C."/>
        </authorList>
    </citation>
    <scope>NUCLEOTIDE SEQUENCE [LARGE SCALE GENOMIC DNA]</scope>
    <source>
        <strain evidence="10">ATCC BAA-1463 / DSM 18972 / AmH</strain>
    </source>
</reference>
<dbReference type="InterPro" id="IPR029020">
    <property type="entry name" value="Ammonium/urea_transptr"/>
</dbReference>
<dbReference type="eggNOG" id="COG4413">
    <property type="taxonomic scope" value="Bacteria"/>
</dbReference>
<dbReference type="OrthoDB" id="9795421at2"/>
<evidence type="ECO:0000256" key="7">
    <source>
        <dbReference type="SAM" id="Phobius"/>
    </source>
</evidence>
<dbReference type="Pfam" id="PF03253">
    <property type="entry name" value="UT"/>
    <property type="match status" value="1"/>
</dbReference>
<evidence type="ECO:0000256" key="1">
    <source>
        <dbReference type="ARBA" id="ARBA00004651"/>
    </source>
</evidence>
<evidence type="ECO:0000259" key="8">
    <source>
        <dbReference type="Pfam" id="PF01551"/>
    </source>
</evidence>
<feature type="transmembrane region" description="Helical" evidence="7">
    <location>
        <begin position="157"/>
        <end position="180"/>
    </location>
</feature>
<dbReference type="EMBL" id="CP001279">
    <property type="protein sequence ID" value="ACM92462.1"/>
    <property type="molecule type" value="Genomic_DNA"/>
</dbReference>
<dbReference type="KEGG" id="nam:NAMH_0705"/>
<proteinExistence type="inferred from homology"/>
<feature type="transmembrane region" description="Helical" evidence="7">
    <location>
        <begin position="271"/>
        <end position="292"/>
    </location>
</feature>
<evidence type="ECO:0000256" key="5">
    <source>
        <dbReference type="ARBA" id="ARBA00022989"/>
    </source>
</evidence>
<dbReference type="GO" id="GO:0005886">
    <property type="term" value="C:plasma membrane"/>
    <property type="evidence" value="ECO:0007669"/>
    <property type="project" value="UniProtKB-SubCell"/>
</dbReference>
<dbReference type="InterPro" id="IPR016047">
    <property type="entry name" value="M23ase_b-sheet_dom"/>
</dbReference>
<feature type="transmembrane region" description="Helical" evidence="7">
    <location>
        <begin position="187"/>
        <end position="206"/>
    </location>
</feature>